<reference evidence="1" key="2">
    <citation type="journal article" date="2015" name="Fish Shellfish Immunol.">
        <title>Early steps in the European eel (Anguilla anguilla)-Vibrio vulnificus interaction in the gills: Role of the RtxA13 toxin.</title>
        <authorList>
            <person name="Callol A."/>
            <person name="Pajuelo D."/>
            <person name="Ebbesson L."/>
            <person name="Teles M."/>
            <person name="MacKenzie S."/>
            <person name="Amaro C."/>
        </authorList>
    </citation>
    <scope>NUCLEOTIDE SEQUENCE</scope>
</reference>
<reference evidence="1" key="1">
    <citation type="submission" date="2014-11" db="EMBL/GenBank/DDBJ databases">
        <authorList>
            <person name="Amaro Gonzalez C."/>
        </authorList>
    </citation>
    <scope>NUCLEOTIDE SEQUENCE</scope>
</reference>
<name>A0A0E9RB66_ANGAN</name>
<proteinExistence type="predicted"/>
<evidence type="ECO:0000313" key="1">
    <source>
        <dbReference type="EMBL" id="JAH26371.1"/>
    </source>
</evidence>
<protein>
    <submittedName>
        <fullName evidence="1">Uncharacterized protein</fullName>
    </submittedName>
</protein>
<dbReference type="EMBL" id="GBXM01082206">
    <property type="protein sequence ID" value="JAH26371.1"/>
    <property type="molecule type" value="Transcribed_RNA"/>
</dbReference>
<dbReference type="AlphaFoldDB" id="A0A0E9RB66"/>
<sequence>MMTESSGDTSRLCMCRSSAKLPGTK</sequence>
<accession>A0A0E9RB66</accession>
<organism evidence="1">
    <name type="scientific">Anguilla anguilla</name>
    <name type="common">European freshwater eel</name>
    <name type="synonym">Muraena anguilla</name>
    <dbReference type="NCBI Taxonomy" id="7936"/>
    <lineage>
        <taxon>Eukaryota</taxon>
        <taxon>Metazoa</taxon>
        <taxon>Chordata</taxon>
        <taxon>Craniata</taxon>
        <taxon>Vertebrata</taxon>
        <taxon>Euteleostomi</taxon>
        <taxon>Actinopterygii</taxon>
        <taxon>Neopterygii</taxon>
        <taxon>Teleostei</taxon>
        <taxon>Anguilliformes</taxon>
        <taxon>Anguillidae</taxon>
        <taxon>Anguilla</taxon>
    </lineage>
</organism>